<dbReference type="Proteomes" id="UP000799423">
    <property type="component" value="Unassembled WGS sequence"/>
</dbReference>
<keyword evidence="5 8" id="KW-0378">Hydrolase</keyword>
<dbReference type="FunFam" id="3.20.20.80:FF:000040">
    <property type="entry name" value="Beta-galactosidase A"/>
    <property type="match status" value="1"/>
</dbReference>
<dbReference type="Pfam" id="PF01301">
    <property type="entry name" value="Glyco_hydro_35"/>
    <property type="match status" value="1"/>
</dbReference>
<dbReference type="SMART" id="SM01029">
    <property type="entry name" value="BetaGal_dom2"/>
    <property type="match status" value="1"/>
</dbReference>
<dbReference type="OrthoDB" id="1657402at2759"/>
<dbReference type="InterPro" id="IPR031330">
    <property type="entry name" value="Gly_Hdrlase_35_cat"/>
</dbReference>
<evidence type="ECO:0000256" key="4">
    <source>
        <dbReference type="ARBA" id="ARBA00022729"/>
    </source>
</evidence>
<dbReference type="Pfam" id="PF13363">
    <property type="entry name" value="BetaGal_dom3"/>
    <property type="match status" value="1"/>
</dbReference>
<sequence>MKGFLKLSSAIALSCLAIEGAARAIGGSPKEWIKPYKRAPLQDIVTWDEHSLFVHGERIFLYSGEVHPYRLPVPDLYLDIFQKIKALGYNGVSFYVDWALLEGKPGEYRADGVFDLQPFFDAAQEAGIYLLARPGPYINAEVSGGGFPGWIQKVNGTLRTSAPDFLKATDNYMKNIGATIAKAQITNGGPIILVQPENEYTQATSAIKPFPDPVYMQYVEDQLRDAGIVVPLISNDASAKGNNAPGQPAAVDIYGHDGYPLGFDCANPNTWPDGKLPTNWKQLHEQQSPNTPYSIVEFQSGSFDPWGGPGFDKCGVLVNAEFERVFYKQLYSFGVTILNLYMTYGGTNWGNLGHPGGYTSYDYAAPIAEDRQIDREKYSELKLQANFFKVSPAYLTAARGNASNSTWTTTSDLTVTPASGNSTKFYFVRHTKYNSLASTSYKLKISTTAFGNITVPQINSTSLTLNGRDSKVHVSDYDIGGTTLVYSTAEIFTWHKYADKTVLVVYGGSGETHELALAVTGLDVLEGDVQNIATRGYTVLNFKADGTRKVAKLGVGSNFVYVYMVDRQEAFNYWAVDQAPHDSSSPIILKAGYLTRTAKVSGDTLALSGDLNATTPIEIIGGAPASLSKLTFNGKDFDFQVSKDGVVSANIDFAKPDLAIPKLSELEWKYVDSLPEIQPGYDDSAWTVADLKKTSNSLRPLTTSVSLYSSDYGYHTGTLLYRGTFTATGNETTFYLYTQGGSAFGSSAWIGDQFLGSWRGYDAALSGNSTFTLPNLTKGKTYTVTVVVDNQGLDENWTIGTETMKNPRGILDYKLSGHNQSDVAWKLTGNIGGEDYKDISRGPLNEGGLYVERQGLHLPGALSASGLDWKASKGPVADGISAPGIGFFATEFDLDFPTGYDIPLSFTFTNGTAPVNGTGAGSSVPAYRVQLYVNGWQYGKFVSNVGPQTKFPVTEGILNYRGTNYVGLSVWGLDGGATKVDGLELTVDATIWSGLGEVGTVEGQKYEKRAGAY</sequence>
<feature type="signal peptide" evidence="10">
    <location>
        <begin position="1"/>
        <end position="24"/>
    </location>
</feature>
<dbReference type="PANTHER" id="PTHR23421">
    <property type="entry name" value="BETA-GALACTOSIDASE RELATED"/>
    <property type="match status" value="1"/>
</dbReference>
<evidence type="ECO:0000256" key="6">
    <source>
        <dbReference type="ARBA" id="ARBA00023180"/>
    </source>
</evidence>
<evidence type="ECO:0000256" key="3">
    <source>
        <dbReference type="ARBA" id="ARBA00012756"/>
    </source>
</evidence>
<feature type="chain" id="PRO_5025656380" description="Beta-galactosidase" evidence="10">
    <location>
        <begin position="25"/>
        <end position="1013"/>
    </location>
</feature>
<dbReference type="InterPro" id="IPR008979">
    <property type="entry name" value="Galactose-bd-like_sf"/>
</dbReference>
<dbReference type="GO" id="GO:0005975">
    <property type="term" value="P:carbohydrate metabolic process"/>
    <property type="evidence" value="ECO:0007669"/>
    <property type="project" value="InterPro"/>
</dbReference>
<reference evidence="12" key="1">
    <citation type="submission" date="2020-01" db="EMBL/GenBank/DDBJ databases">
        <authorList>
            <consortium name="DOE Joint Genome Institute"/>
            <person name="Haridas S."/>
            <person name="Albert R."/>
            <person name="Binder M."/>
            <person name="Bloem J."/>
            <person name="Labutti K."/>
            <person name="Salamov A."/>
            <person name="Andreopoulos B."/>
            <person name="Baker S.E."/>
            <person name="Barry K."/>
            <person name="Bills G."/>
            <person name="Bluhm B.H."/>
            <person name="Cannon C."/>
            <person name="Castanera R."/>
            <person name="Culley D.E."/>
            <person name="Daum C."/>
            <person name="Ezra D."/>
            <person name="Gonzalez J.B."/>
            <person name="Henrissat B."/>
            <person name="Kuo A."/>
            <person name="Liang C."/>
            <person name="Lipzen A."/>
            <person name="Lutzoni F."/>
            <person name="Magnuson J."/>
            <person name="Mondo S."/>
            <person name="Nolan M."/>
            <person name="Ohm R."/>
            <person name="Pangilinan J."/>
            <person name="Park H.-J."/>
            <person name="Ramirez L."/>
            <person name="Alfaro M."/>
            <person name="Sun H."/>
            <person name="Tritt A."/>
            <person name="Yoshinaga Y."/>
            <person name="Zwiers L.-H."/>
            <person name="Turgeon B.G."/>
            <person name="Goodwin S.B."/>
            <person name="Spatafora J.W."/>
            <person name="Crous P.W."/>
            <person name="Grigoriev I.V."/>
        </authorList>
    </citation>
    <scope>NUCLEOTIDE SEQUENCE</scope>
    <source>
        <strain evidence="12">IPT5</strain>
    </source>
</reference>
<evidence type="ECO:0000313" key="13">
    <source>
        <dbReference type="Proteomes" id="UP000799423"/>
    </source>
</evidence>
<keyword evidence="13" id="KW-1185">Reference proteome</keyword>
<dbReference type="InterPro" id="IPR001944">
    <property type="entry name" value="Glycoside_Hdrlase_35"/>
</dbReference>
<dbReference type="Gene3D" id="3.20.20.80">
    <property type="entry name" value="Glycosidases"/>
    <property type="match status" value="1"/>
</dbReference>
<name>A0A6A7BMR3_9PLEO</name>
<dbReference type="SUPFAM" id="SSF49785">
    <property type="entry name" value="Galactose-binding domain-like"/>
    <property type="match status" value="2"/>
</dbReference>
<evidence type="ECO:0000256" key="10">
    <source>
        <dbReference type="SAM" id="SignalP"/>
    </source>
</evidence>
<proteinExistence type="inferred from homology"/>
<comment type="catalytic activity">
    <reaction evidence="1 8">
        <text>Hydrolysis of terminal non-reducing beta-D-galactose residues in beta-D-galactosides.</text>
        <dbReference type="EC" id="3.2.1.23"/>
    </reaction>
</comment>
<feature type="domain" description="Beta-galactosidase" evidence="11">
    <location>
        <begin position="394"/>
        <end position="573"/>
    </location>
</feature>
<dbReference type="FunFam" id="2.60.120.260:FF:000065">
    <property type="entry name" value="Beta-galactosidase A"/>
    <property type="match status" value="1"/>
</dbReference>
<organism evidence="12 13">
    <name type="scientific">Plenodomus tracheiphilus IPT5</name>
    <dbReference type="NCBI Taxonomy" id="1408161"/>
    <lineage>
        <taxon>Eukaryota</taxon>
        <taxon>Fungi</taxon>
        <taxon>Dikarya</taxon>
        <taxon>Ascomycota</taxon>
        <taxon>Pezizomycotina</taxon>
        <taxon>Dothideomycetes</taxon>
        <taxon>Pleosporomycetidae</taxon>
        <taxon>Pleosporales</taxon>
        <taxon>Pleosporineae</taxon>
        <taxon>Leptosphaeriaceae</taxon>
        <taxon>Plenodomus</taxon>
    </lineage>
</organism>
<evidence type="ECO:0000256" key="8">
    <source>
        <dbReference type="RuleBase" id="RU000675"/>
    </source>
</evidence>
<accession>A0A6A7BMR3</accession>
<dbReference type="InterPro" id="IPR025300">
    <property type="entry name" value="BetaGal_jelly_roll_dom"/>
</dbReference>
<keyword evidence="6" id="KW-0325">Glycoprotein</keyword>
<dbReference type="Pfam" id="PF13364">
    <property type="entry name" value="BetaGal_ABD2"/>
    <property type="match status" value="2"/>
</dbReference>
<dbReference type="EC" id="3.2.1.23" evidence="3 8"/>
<evidence type="ECO:0000256" key="5">
    <source>
        <dbReference type="ARBA" id="ARBA00022801"/>
    </source>
</evidence>
<comment type="similarity">
    <text evidence="2 9">Belongs to the glycosyl hydrolase 35 family.</text>
</comment>
<evidence type="ECO:0000256" key="7">
    <source>
        <dbReference type="ARBA" id="ARBA00023295"/>
    </source>
</evidence>
<dbReference type="Gene3D" id="2.102.20.10">
    <property type="entry name" value="Beta-galactosidase, domain 2"/>
    <property type="match status" value="1"/>
</dbReference>
<dbReference type="AlphaFoldDB" id="A0A6A7BMR3"/>
<keyword evidence="4 10" id="KW-0732">Signal</keyword>
<evidence type="ECO:0000256" key="9">
    <source>
        <dbReference type="RuleBase" id="RU003679"/>
    </source>
</evidence>
<gene>
    <name evidence="12" type="ORF">T440DRAFT_97846</name>
</gene>
<dbReference type="PRINTS" id="PR00742">
    <property type="entry name" value="GLHYDRLASE35"/>
</dbReference>
<dbReference type="Gene3D" id="2.60.120.260">
    <property type="entry name" value="Galactose-binding domain-like"/>
    <property type="match status" value="2"/>
</dbReference>
<evidence type="ECO:0000256" key="2">
    <source>
        <dbReference type="ARBA" id="ARBA00009809"/>
    </source>
</evidence>
<protein>
    <recommendedName>
        <fullName evidence="3 8">Beta-galactosidase</fullName>
        <ecNumber evidence="3 8">3.2.1.23</ecNumber>
    </recommendedName>
</protein>
<keyword evidence="7 8" id="KW-0326">Glycosidase</keyword>
<dbReference type="SUPFAM" id="SSF117100">
    <property type="entry name" value="Beta-galactosidase LacA, domain 3"/>
    <property type="match status" value="1"/>
</dbReference>
<evidence type="ECO:0000256" key="1">
    <source>
        <dbReference type="ARBA" id="ARBA00001412"/>
    </source>
</evidence>
<dbReference type="InterPro" id="IPR018954">
    <property type="entry name" value="Betagal_dom2"/>
</dbReference>
<dbReference type="SUPFAM" id="SSF51445">
    <property type="entry name" value="(Trans)glycosidases"/>
    <property type="match status" value="1"/>
</dbReference>
<dbReference type="EMBL" id="MU006289">
    <property type="protein sequence ID" value="KAF2856097.1"/>
    <property type="molecule type" value="Genomic_DNA"/>
</dbReference>
<evidence type="ECO:0000259" key="11">
    <source>
        <dbReference type="SMART" id="SM01029"/>
    </source>
</evidence>
<dbReference type="InterPro" id="IPR025972">
    <property type="entry name" value="BetaGal_dom3"/>
</dbReference>
<evidence type="ECO:0000313" key="12">
    <source>
        <dbReference type="EMBL" id="KAF2856097.1"/>
    </source>
</evidence>
<dbReference type="SUPFAM" id="SSF51011">
    <property type="entry name" value="Glycosyl hydrolase domain"/>
    <property type="match status" value="1"/>
</dbReference>
<dbReference type="GO" id="GO:0004565">
    <property type="term" value="F:beta-galactosidase activity"/>
    <property type="evidence" value="ECO:0007669"/>
    <property type="project" value="UniProtKB-EC"/>
</dbReference>
<dbReference type="Pfam" id="PF10435">
    <property type="entry name" value="BetaGal_dom2"/>
    <property type="match status" value="1"/>
</dbReference>
<dbReference type="InterPro" id="IPR037110">
    <property type="entry name" value="Betagal_dom2_sf"/>
</dbReference>
<dbReference type="PROSITE" id="PS01182">
    <property type="entry name" value="GLYCOSYL_HYDROL_F35"/>
    <property type="match status" value="1"/>
</dbReference>
<dbReference type="Gene3D" id="2.60.390.10">
    <property type="entry name" value="Beta-galactosidase, domain 3"/>
    <property type="match status" value="1"/>
</dbReference>
<dbReference type="InterPro" id="IPR036833">
    <property type="entry name" value="BetaGal_dom3_sf"/>
</dbReference>
<dbReference type="InterPro" id="IPR017853">
    <property type="entry name" value="GH"/>
</dbReference>
<dbReference type="InterPro" id="IPR019801">
    <property type="entry name" value="Glyco_hydro_35_CS"/>
</dbReference>